<dbReference type="SUPFAM" id="SSF52151">
    <property type="entry name" value="FabD/lysophospholipase-like"/>
    <property type="match status" value="1"/>
</dbReference>
<organism evidence="6 7">
    <name type="scientific">Buchnera aphidicola</name>
    <name type="common">Brachycaudus cardui</name>
    <dbReference type="NCBI Taxonomy" id="557993"/>
    <lineage>
        <taxon>Bacteria</taxon>
        <taxon>Pseudomonadati</taxon>
        <taxon>Pseudomonadota</taxon>
        <taxon>Gammaproteobacteria</taxon>
        <taxon>Enterobacterales</taxon>
        <taxon>Erwiniaceae</taxon>
        <taxon>Buchnera</taxon>
    </lineage>
</organism>
<dbReference type="PANTHER" id="PTHR42681">
    <property type="entry name" value="MALONYL-COA-ACYL CARRIER PROTEIN TRANSACYLASE, MITOCHONDRIAL"/>
    <property type="match status" value="1"/>
</dbReference>
<dbReference type="GO" id="GO:0006633">
    <property type="term" value="P:fatty acid biosynthetic process"/>
    <property type="evidence" value="ECO:0007669"/>
    <property type="project" value="TreeGrafter"/>
</dbReference>
<dbReference type="Gene3D" id="3.40.366.10">
    <property type="entry name" value="Malonyl-Coenzyme A Acyl Carrier Protein, domain 2"/>
    <property type="match status" value="1"/>
</dbReference>
<dbReference type="OrthoDB" id="9808564at2"/>
<evidence type="ECO:0000313" key="6">
    <source>
        <dbReference type="EMBL" id="QCI20485.1"/>
    </source>
</evidence>
<dbReference type="AlphaFoldDB" id="A0A4D6Y873"/>
<dbReference type="InterPro" id="IPR016035">
    <property type="entry name" value="Acyl_Trfase/lysoPLipase"/>
</dbReference>
<evidence type="ECO:0000259" key="5">
    <source>
        <dbReference type="Pfam" id="PF00698"/>
    </source>
</evidence>
<dbReference type="PANTHER" id="PTHR42681:SF1">
    <property type="entry name" value="MALONYL-COA-ACYL CARRIER PROTEIN TRANSACYLASE, MITOCHONDRIAL"/>
    <property type="match status" value="1"/>
</dbReference>
<comment type="catalytic activity">
    <reaction evidence="4">
        <text>holo-[ACP] + malonyl-CoA = malonyl-[ACP] + CoA</text>
        <dbReference type="Rhea" id="RHEA:41792"/>
        <dbReference type="Rhea" id="RHEA-COMP:9623"/>
        <dbReference type="Rhea" id="RHEA-COMP:9685"/>
        <dbReference type="ChEBI" id="CHEBI:57287"/>
        <dbReference type="ChEBI" id="CHEBI:57384"/>
        <dbReference type="ChEBI" id="CHEBI:64479"/>
        <dbReference type="ChEBI" id="CHEBI:78449"/>
        <dbReference type="EC" id="2.3.1.39"/>
    </reaction>
</comment>
<evidence type="ECO:0000256" key="4">
    <source>
        <dbReference type="ARBA" id="ARBA00048462"/>
    </source>
</evidence>
<dbReference type="Gene3D" id="3.30.70.250">
    <property type="entry name" value="Malonyl-CoA ACP transacylase, ACP-binding"/>
    <property type="match status" value="1"/>
</dbReference>
<dbReference type="EC" id="2.3.1.39" evidence="1"/>
<feature type="domain" description="Malonyl-CoA:ACP transacylase (MAT)" evidence="5">
    <location>
        <begin position="7"/>
        <end position="132"/>
    </location>
</feature>
<sequence length="156" mass="17596">MSFFAMLFPGQGAQYVGMLSSLLYKYNNILKYTFDEASYYIGFNLLKLIQEGPQIKLNQSQYAQVAILTSSVSIYRLWNIKYGKPPLLMSGHSLGEYSALVCSNAMQFSDALKIVFQRGLIMQSTTINRPSLMQAIINIDEQIVQKACIIASQKKK</sequence>
<keyword evidence="2 6" id="KW-0808">Transferase</keyword>
<gene>
    <name evidence="6" type="ORF">D9V67_01790</name>
</gene>
<evidence type="ECO:0000313" key="7">
    <source>
        <dbReference type="Proteomes" id="UP000298594"/>
    </source>
</evidence>
<evidence type="ECO:0000256" key="3">
    <source>
        <dbReference type="ARBA" id="ARBA00023315"/>
    </source>
</evidence>
<evidence type="ECO:0000256" key="2">
    <source>
        <dbReference type="ARBA" id="ARBA00022679"/>
    </source>
</evidence>
<keyword evidence="3" id="KW-0012">Acyltransferase</keyword>
<dbReference type="InterPro" id="IPR001227">
    <property type="entry name" value="Ac_transferase_dom_sf"/>
</dbReference>
<reference evidence="6 7" key="2">
    <citation type="submission" date="2019-05" db="EMBL/GenBank/DDBJ databases">
        <title>Genome evolution of the obligate endosymbiont Buchnera aphidicola.</title>
        <authorList>
            <person name="Moran N.A."/>
        </authorList>
    </citation>
    <scope>NUCLEOTIDE SEQUENCE [LARGE SCALE GENOMIC DNA]</scope>
    <source>
        <strain evidence="6 7">Bca</strain>
    </source>
</reference>
<dbReference type="Pfam" id="PF00698">
    <property type="entry name" value="Acyl_transf_1"/>
    <property type="match status" value="1"/>
</dbReference>
<dbReference type="InterPro" id="IPR014043">
    <property type="entry name" value="Acyl_transferase_dom"/>
</dbReference>
<proteinExistence type="predicted"/>
<name>A0A4D6Y873_9GAMM</name>
<protein>
    <recommendedName>
        <fullName evidence="1">[acyl-carrier-protein] S-malonyltransferase</fullName>
        <ecNumber evidence="1">2.3.1.39</ecNumber>
    </recommendedName>
</protein>
<dbReference type="GO" id="GO:0005829">
    <property type="term" value="C:cytosol"/>
    <property type="evidence" value="ECO:0007669"/>
    <property type="project" value="TreeGrafter"/>
</dbReference>
<dbReference type="EMBL" id="CP034879">
    <property type="protein sequence ID" value="QCI20485.1"/>
    <property type="molecule type" value="Genomic_DNA"/>
</dbReference>
<dbReference type="RefSeq" id="WP_158359544.1">
    <property type="nucleotide sequence ID" value="NZ_CP034879.1"/>
</dbReference>
<accession>A0A4D6Y873</accession>
<dbReference type="GO" id="GO:0004314">
    <property type="term" value="F:[acyl-carrier-protein] S-malonyltransferase activity"/>
    <property type="evidence" value="ECO:0007669"/>
    <property type="project" value="UniProtKB-EC"/>
</dbReference>
<reference evidence="6 7" key="1">
    <citation type="submission" date="2018-12" db="EMBL/GenBank/DDBJ databases">
        <authorList>
            <person name="Chong R.A."/>
        </authorList>
    </citation>
    <scope>NUCLEOTIDE SEQUENCE [LARGE SCALE GENOMIC DNA]</scope>
    <source>
        <strain evidence="6 7">Bca</strain>
    </source>
</reference>
<evidence type="ECO:0000256" key="1">
    <source>
        <dbReference type="ARBA" id="ARBA00013258"/>
    </source>
</evidence>
<dbReference type="Proteomes" id="UP000298594">
    <property type="component" value="Chromosome"/>
</dbReference>
<dbReference type="InterPro" id="IPR050858">
    <property type="entry name" value="Mal-CoA-ACP_Trans/PKS_FabD"/>
</dbReference>